<dbReference type="CDD" id="cd06252">
    <property type="entry name" value="M14_ASTE_ASPA-like"/>
    <property type="match status" value="1"/>
</dbReference>
<organism evidence="6 7">
    <name type="scientific">Caenispirillum bisanense</name>
    <dbReference type="NCBI Taxonomy" id="414052"/>
    <lineage>
        <taxon>Bacteria</taxon>
        <taxon>Pseudomonadati</taxon>
        <taxon>Pseudomonadota</taxon>
        <taxon>Alphaproteobacteria</taxon>
        <taxon>Rhodospirillales</taxon>
        <taxon>Novispirillaceae</taxon>
        <taxon>Caenispirillum</taxon>
    </lineage>
</organism>
<dbReference type="InterPro" id="IPR043795">
    <property type="entry name" value="N-alpha-Ac-DABA-like"/>
</dbReference>
<sequence length="344" mass="36218">MAEPLRHPSEPPPRVSLDIDLDAPGRRHGYLTVPWSRDDSAWGSVLVPLTVVVGTAGPGPTLLFTGGNHGDEYEGPIALMKLAASLDPAQVAGRVIVVPAMNLPAVLAGSRVSPVDGVNMNRAFPGDRRGGVSAMICAFVTEDLVARADAVVDIHAGGKTLDFVPSAVVHDLPDPEQNRRTRAALKAFGAPLGLVLTELDSAGMLDTTVEQAGKVFVSTELGGKGLATAETVAVADRGVANMLRHFGVVEGAPDIPEPSRLMHTPDAACFVQSRHAGLFEPLVDLGVLVREGQVIARIHPVEESGGRPAEYRAARDGLFYCRHARGLIRRGDCLAVLAVDLDDA</sequence>
<dbReference type="GO" id="GO:0016811">
    <property type="term" value="F:hydrolase activity, acting on carbon-nitrogen (but not peptide) bonds, in linear amides"/>
    <property type="evidence" value="ECO:0007669"/>
    <property type="project" value="InterPro"/>
</dbReference>
<proteinExistence type="predicted"/>
<dbReference type="PANTHER" id="PTHR37326:SF1">
    <property type="entry name" value="BLL3975 PROTEIN"/>
    <property type="match status" value="1"/>
</dbReference>
<dbReference type="Pfam" id="PF24827">
    <property type="entry name" value="AstE_AspA_cat"/>
    <property type="match status" value="1"/>
</dbReference>
<dbReference type="Gene3D" id="3.40.630.10">
    <property type="entry name" value="Zn peptidases"/>
    <property type="match status" value="1"/>
</dbReference>
<evidence type="ECO:0000313" key="7">
    <source>
        <dbReference type="Proteomes" id="UP000219621"/>
    </source>
</evidence>
<evidence type="ECO:0000313" key="6">
    <source>
        <dbReference type="EMBL" id="SOD90428.1"/>
    </source>
</evidence>
<evidence type="ECO:0000256" key="2">
    <source>
        <dbReference type="ARBA" id="ARBA00022723"/>
    </source>
</evidence>
<feature type="domain" description="Succinylglutamate desuccinylase/Aspartoacylase catalytic" evidence="5">
    <location>
        <begin position="58"/>
        <end position="245"/>
    </location>
</feature>
<dbReference type="GO" id="GO:0046872">
    <property type="term" value="F:metal ion binding"/>
    <property type="evidence" value="ECO:0007669"/>
    <property type="project" value="UniProtKB-KW"/>
</dbReference>
<dbReference type="SUPFAM" id="SSF53187">
    <property type="entry name" value="Zn-dependent exopeptidases"/>
    <property type="match status" value="1"/>
</dbReference>
<dbReference type="InterPro" id="IPR014336">
    <property type="entry name" value="DoeB"/>
</dbReference>
<dbReference type="PIRSF" id="PIRSF039012">
    <property type="entry name" value="ASP"/>
    <property type="match status" value="1"/>
</dbReference>
<keyword evidence="7" id="KW-1185">Reference proteome</keyword>
<dbReference type="Proteomes" id="UP000219621">
    <property type="component" value="Unassembled WGS sequence"/>
</dbReference>
<dbReference type="GO" id="GO:0016788">
    <property type="term" value="F:hydrolase activity, acting on ester bonds"/>
    <property type="evidence" value="ECO:0007669"/>
    <property type="project" value="InterPro"/>
</dbReference>
<dbReference type="InterPro" id="IPR055438">
    <property type="entry name" value="AstE_AspA_cat"/>
</dbReference>
<keyword evidence="4" id="KW-0862">Zinc</keyword>
<gene>
    <name evidence="6" type="ORF">SAMN05421508_101539</name>
</gene>
<comment type="cofactor">
    <cofactor evidence="1">
        <name>Zn(2+)</name>
        <dbReference type="ChEBI" id="CHEBI:29105"/>
    </cofactor>
</comment>
<keyword evidence="2" id="KW-0479">Metal-binding</keyword>
<dbReference type="OrthoDB" id="9782876at2"/>
<dbReference type="InterPro" id="IPR053138">
    <property type="entry name" value="N-alpha-Ac-DABA_deacetylase"/>
</dbReference>
<dbReference type="RefSeq" id="WP_097277420.1">
    <property type="nucleotide sequence ID" value="NZ_OCNJ01000001.1"/>
</dbReference>
<protein>
    <submittedName>
        <fullName evidence="6">N-alpha-acetyl-L-2,4-diaminobutyrate deacetylase</fullName>
    </submittedName>
</protein>
<keyword evidence="3" id="KW-0378">Hydrolase</keyword>
<dbReference type="NCBIfam" id="TIGR02994">
    <property type="entry name" value="ectoine_eutE"/>
    <property type="match status" value="1"/>
</dbReference>
<accession>A0A286G4K8</accession>
<reference evidence="6 7" key="1">
    <citation type="submission" date="2017-09" db="EMBL/GenBank/DDBJ databases">
        <authorList>
            <person name="Ehlers B."/>
            <person name="Leendertz F.H."/>
        </authorList>
    </citation>
    <scope>NUCLEOTIDE SEQUENCE [LARGE SCALE GENOMIC DNA]</scope>
    <source>
        <strain evidence="6 7">USBA 140</strain>
    </source>
</reference>
<evidence type="ECO:0000256" key="1">
    <source>
        <dbReference type="ARBA" id="ARBA00001947"/>
    </source>
</evidence>
<evidence type="ECO:0000256" key="4">
    <source>
        <dbReference type="ARBA" id="ARBA00022833"/>
    </source>
</evidence>
<dbReference type="PANTHER" id="PTHR37326">
    <property type="entry name" value="BLL3975 PROTEIN"/>
    <property type="match status" value="1"/>
</dbReference>
<dbReference type="EMBL" id="OCNJ01000001">
    <property type="protein sequence ID" value="SOD90428.1"/>
    <property type="molecule type" value="Genomic_DNA"/>
</dbReference>
<dbReference type="AlphaFoldDB" id="A0A286G4K8"/>
<evidence type="ECO:0000259" key="5">
    <source>
        <dbReference type="Pfam" id="PF24827"/>
    </source>
</evidence>
<evidence type="ECO:0000256" key="3">
    <source>
        <dbReference type="ARBA" id="ARBA00022801"/>
    </source>
</evidence>
<name>A0A286G4K8_9PROT</name>